<dbReference type="NCBIfam" id="NF007757">
    <property type="entry name" value="PRK10438.1"/>
    <property type="match status" value="1"/>
</dbReference>
<name>A0A840MKU4_9PROT</name>
<comment type="similarity">
    <text evidence="1">Belongs to the carbon-nitrogen hydrolase superfamily. NIT1/NIT2 family.</text>
</comment>
<evidence type="ECO:0000256" key="3">
    <source>
        <dbReference type="ARBA" id="ARBA00039118"/>
    </source>
</evidence>
<evidence type="ECO:0000313" key="7">
    <source>
        <dbReference type="EMBL" id="MBB5016753.1"/>
    </source>
</evidence>
<evidence type="ECO:0000256" key="1">
    <source>
        <dbReference type="ARBA" id="ARBA00010613"/>
    </source>
</evidence>
<dbReference type="PANTHER" id="PTHR47799">
    <property type="entry name" value="OMEGA-AMIDASE YAFV"/>
    <property type="match status" value="1"/>
</dbReference>
<feature type="domain" description="CN hydrolase" evidence="6">
    <location>
        <begin position="6"/>
        <end position="249"/>
    </location>
</feature>
<dbReference type="CDD" id="cd07575">
    <property type="entry name" value="Xc-1258_like"/>
    <property type="match status" value="1"/>
</dbReference>
<evidence type="ECO:0000256" key="4">
    <source>
        <dbReference type="ARBA" id="ARBA00052904"/>
    </source>
</evidence>
<dbReference type="InterPro" id="IPR052737">
    <property type="entry name" value="Omega-amidase_YafV"/>
</dbReference>
<dbReference type="Gene3D" id="3.60.110.10">
    <property type="entry name" value="Carbon-nitrogen hydrolase"/>
    <property type="match status" value="1"/>
</dbReference>
<reference evidence="7 8" key="1">
    <citation type="submission" date="2020-08" db="EMBL/GenBank/DDBJ databases">
        <title>Genomic Encyclopedia of Type Strains, Phase IV (KMG-IV): sequencing the most valuable type-strain genomes for metagenomic binning, comparative biology and taxonomic classification.</title>
        <authorList>
            <person name="Goeker M."/>
        </authorList>
    </citation>
    <scope>NUCLEOTIDE SEQUENCE [LARGE SCALE GENOMIC DNA]</scope>
    <source>
        <strain evidence="7 8">DSM 27165</strain>
    </source>
</reference>
<evidence type="ECO:0000256" key="5">
    <source>
        <dbReference type="ARBA" id="ARBA00072139"/>
    </source>
</evidence>
<comment type="caution">
    <text evidence="7">The sequence shown here is derived from an EMBL/GenBank/DDBJ whole genome shotgun (WGS) entry which is preliminary data.</text>
</comment>
<gene>
    <name evidence="7" type="ORF">HNQ59_000015</name>
</gene>
<dbReference type="PROSITE" id="PS50263">
    <property type="entry name" value="CN_HYDROLASE"/>
    <property type="match status" value="1"/>
</dbReference>
<evidence type="ECO:0000313" key="8">
    <source>
        <dbReference type="Proteomes" id="UP000575898"/>
    </source>
</evidence>
<accession>A0A840MKU4</accession>
<dbReference type="AlphaFoldDB" id="A0A840MKU4"/>
<comment type="catalytic activity">
    <reaction evidence="4">
        <text>a monoamide of a dicarboxylate + H2O = a dicarboxylate + NH4(+)</text>
        <dbReference type="Rhea" id="RHEA:11716"/>
        <dbReference type="ChEBI" id="CHEBI:15377"/>
        <dbReference type="ChEBI" id="CHEBI:28938"/>
        <dbReference type="ChEBI" id="CHEBI:28965"/>
        <dbReference type="ChEBI" id="CHEBI:77450"/>
        <dbReference type="EC" id="3.5.1.3"/>
    </reaction>
</comment>
<sequence>MQQRDLKLTLVQTDITWEAIEDNLRRLERELAEVNDTQLIVLPEMFTTGFSMRPTSIAETMDGKAVNWLCATARAKGVDMVGSVAIEEDGRYYNRLLWAKPDGTLLHYDKKHLFSFAGEHQHYTPGDAPLIVELNGWRIATFICYDLRFPVWSRNVDARYDLALYIASWPERRARHWQALLPARAIENQSYVVGVNRIGTDGNEIRYSGDSMIIDPLGEVLFHERNQARIQTETLSRSLLDEVRSQFPFLKDADRFTLQA</sequence>
<protein>
    <recommendedName>
        <fullName evidence="5">Omega-amidase YafV</fullName>
        <ecNumber evidence="3">3.5.1.3</ecNumber>
    </recommendedName>
</protein>
<evidence type="ECO:0000259" key="6">
    <source>
        <dbReference type="PROSITE" id="PS50263"/>
    </source>
</evidence>
<dbReference type="SUPFAM" id="SSF56317">
    <property type="entry name" value="Carbon-nitrogen hydrolase"/>
    <property type="match status" value="1"/>
</dbReference>
<dbReference type="RefSeq" id="WP_184033467.1">
    <property type="nucleotide sequence ID" value="NZ_JACHHY010000001.1"/>
</dbReference>
<dbReference type="EC" id="3.5.1.3" evidence="3"/>
<dbReference type="GO" id="GO:0106008">
    <property type="term" value="F:2-oxoglutaramate amidase activity"/>
    <property type="evidence" value="ECO:0007669"/>
    <property type="project" value="TreeGrafter"/>
</dbReference>
<keyword evidence="8" id="KW-1185">Reference proteome</keyword>
<dbReference type="PANTHER" id="PTHR47799:SF1">
    <property type="entry name" value="OMEGA-AMIDASE YAFV"/>
    <property type="match status" value="1"/>
</dbReference>
<dbReference type="InterPro" id="IPR036526">
    <property type="entry name" value="C-N_Hydrolase_sf"/>
</dbReference>
<evidence type="ECO:0000256" key="2">
    <source>
        <dbReference type="ARBA" id="ARBA00022801"/>
    </source>
</evidence>
<dbReference type="Proteomes" id="UP000575898">
    <property type="component" value="Unassembled WGS sequence"/>
</dbReference>
<proteinExistence type="inferred from homology"/>
<dbReference type="FunFam" id="3.60.110.10:FF:000004">
    <property type="entry name" value="Carbon-nitrogen hydrolase"/>
    <property type="match status" value="1"/>
</dbReference>
<organism evidence="7 8">
    <name type="scientific">Chitinivorax tropicus</name>
    <dbReference type="NCBI Taxonomy" id="714531"/>
    <lineage>
        <taxon>Bacteria</taxon>
        <taxon>Pseudomonadati</taxon>
        <taxon>Pseudomonadota</taxon>
        <taxon>Betaproteobacteria</taxon>
        <taxon>Chitinivorax</taxon>
    </lineage>
</organism>
<dbReference type="Pfam" id="PF00795">
    <property type="entry name" value="CN_hydrolase"/>
    <property type="match status" value="1"/>
</dbReference>
<keyword evidence="2 7" id="KW-0378">Hydrolase</keyword>
<dbReference type="EMBL" id="JACHHY010000001">
    <property type="protein sequence ID" value="MBB5016753.1"/>
    <property type="molecule type" value="Genomic_DNA"/>
</dbReference>
<dbReference type="InterPro" id="IPR003010">
    <property type="entry name" value="C-N_Hydrolase"/>
</dbReference>
<dbReference type="GO" id="GO:0050152">
    <property type="term" value="F:omega-amidase activity"/>
    <property type="evidence" value="ECO:0007669"/>
    <property type="project" value="UniProtKB-EC"/>
</dbReference>